<reference evidence="3" key="1">
    <citation type="journal article" date="2004" name="Mol. Biol. Evol.">
        <title>Cross-genome screening of novel sequence-specific non-LTR retrotransposons: various multicopy RNA genes and microsatellites are selected as targets.</title>
        <authorList>
            <person name="Kojima K.K."/>
            <person name="Fujiwara H."/>
        </authorList>
    </citation>
    <scope>NUCLEOTIDE SEQUENCE</scope>
</reference>
<dbReference type="InterPro" id="IPR000477">
    <property type="entry name" value="RT_dom"/>
</dbReference>
<dbReference type="InterPro" id="IPR036691">
    <property type="entry name" value="Endo/exonu/phosph_ase_sf"/>
</dbReference>
<keyword evidence="1" id="KW-0732">Signal</keyword>
<dbReference type="EMBL" id="AB097137">
    <property type="protein sequence ID" value="BAC82607.1"/>
    <property type="molecule type" value="Genomic_DNA"/>
</dbReference>
<dbReference type="PROSITE" id="PS50878">
    <property type="entry name" value="RT_POL"/>
    <property type="match status" value="1"/>
</dbReference>
<protein>
    <submittedName>
        <fullName evidence="3">Pol-like protein</fullName>
    </submittedName>
</protein>
<dbReference type="InterPro" id="IPR043502">
    <property type="entry name" value="DNA/RNA_pol_sf"/>
</dbReference>
<dbReference type="PANTHER" id="PTHR19446">
    <property type="entry name" value="REVERSE TRANSCRIPTASES"/>
    <property type="match status" value="1"/>
</dbReference>
<feature type="signal peptide" evidence="1">
    <location>
        <begin position="1"/>
        <end position="17"/>
    </location>
</feature>
<evidence type="ECO:0000313" key="3">
    <source>
        <dbReference type="EMBL" id="BAC82607.1"/>
    </source>
</evidence>
<dbReference type="SUPFAM" id="SSF56219">
    <property type="entry name" value="DNase I-like"/>
    <property type="match status" value="1"/>
</dbReference>
<accession>Q76IM3</accession>
<dbReference type="Gene3D" id="3.60.10.10">
    <property type="entry name" value="Endonuclease/exonuclease/phosphatase"/>
    <property type="match status" value="1"/>
</dbReference>
<dbReference type="CDD" id="cd01650">
    <property type="entry name" value="RT_nLTR_like"/>
    <property type="match status" value="1"/>
</dbReference>
<dbReference type="GO" id="GO:0003824">
    <property type="term" value="F:catalytic activity"/>
    <property type="evidence" value="ECO:0007669"/>
    <property type="project" value="InterPro"/>
</dbReference>
<dbReference type="InterPro" id="IPR005135">
    <property type="entry name" value="Endo/exonuclease/phosphatase"/>
</dbReference>
<dbReference type="Pfam" id="PF03372">
    <property type="entry name" value="Exo_endo_phos"/>
    <property type="match status" value="1"/>
</dbReference>
<dbReference type="Pfam" id="PF13966">
    <property type="entry name" value="zf-RVT"/>
    <property type="match status" value="1"/>
</dbReference>
<gene>
    <name evidence="3" type="primary">ORF2</name>
</gene>
<evidence type="ECO:0000256" key="1">
    <source>
        <dbReference type="SAM" id="SignalP"/>
    </source>
</evidence>
<sequence length="1302" mass="147560">MYLFYFILLMCDFNISTLNLNGARSDFKRAALFKLMDIKNIDVLLVQETHSCQKNHSDWRRAFNGEAILSHGSSLSGGVGVLFARRFLPISFTTDEIIPGVLLKVKAVFENVKLVFLSVYAPTNQVERMAFLNILSDCIANSADEGFMFLGGDFNCTVSPDLDRNHPEPHPASARALGRLAESRELADVWRTFNREAKQYTYSHSRGMVLSAARLDRFYCFKHHFNVFKKCVISPVGFTDHCLVTCHVFIKNVRVKSTYWHFNAALLNDQAFKNAFKLFWLSQRESRPAFANIQQWWDYGKAQVKQLCQQLTRGVTKELVRNMKDLEQQVGDIVSSATPTGNRGSLSTLKSKKAALANLLGVSAQGALVRSRFMNISQMDAPSRFFFGLEKKNGQRKIIHSLRTGSGSEISDSSEIRKYAAGFYKDLYRSEWSSNPDMQDSFLRGLPQVGEDTNAGLAAEVTLPELHAAALSLQNGKAPGMDGLPVEFYKSFWDVICTDLLEVVSDSLRTGRLPLSCRRAVITLLPKKGDPQELKNWRPVSLLCTDYKILSKALALRLREVMSSIVHPDQTYCVPGRLISDNVPLIRDILELSSSLARQTGLISIDQEKAFDRVEHQYLWQTLAAFGFNPGFVAMVRALYSDIASVLKINGGLSAPIEVQRGVRQGCSLSGMLYTIAIEPLLHKLRQRLAGVCFPQCPVSFKLSVYADDLIVLTNSQQDIDVLTNTVNDFGFISSAKANWGKSEALMAGGGLGEGLTLPGGLQWRSGGLRYLGVFLGEESFMRRNWEDSLEKTRGKLEKWKWLLPKMSFRGRTLIINNIVSSSLWHKLTVVEPPAPLLSQIQRVLVDFIWDKLHWIPQSVLFLPKEEGGQGLVHLASRRAAFRLQFAQRLLTGPKDTLWRPLSRCVLKRFNSLGQDFSLFLMNTSEISASPLPCFYQSVFKVWGMLLKKRQERAGSAYWLQPEPVLWGTKLDIPNQMKETITRRMRTTRIANLGQVVALTGPRMGDPSGLAARLGLTSVRVIKKLLDHWRSKLSPHDRLLLTSPTRTVGEGELFPAIALAPDFKDCNGPLLKNTRFIPLQETTGKTFYRMMVKTLNKQRLNQRADTPWRGHLHLAPDCRPQWRALYKPPLPKRHADLHWRVLHGIFPVNSFVSTINQTVEDKCPFCDQRETIFHCFYECQRLLPLFSFLRNVFLKCEEFFMKQSFILGFKYTRHQKDKCQLSNFVLGQAKMAVYLSRRRKMEEGFSVEPVVICVNMIKSRLLIDFNFQKAAGDLDSFIQVWGFNNVLCQVVNNSLQFGDVLR</sequence>
<proteinExistence type="predicted"/>
<evidence type="ECO:0000259" key="2">
    <source>
        <dbReference type="PROSITE" id="PS50878"/>
    </source>
</evidence>
<organism evidence="3">
    <name type="scientific">Tetraodon nigroviridis</name>
    <name type="common">Spotted green pufferfish</name>
    <name type="synonym">Chelonodon nigroviridis</name>
    <dbReference type="NCBI Taxonomy" id="99883"/>
    <lineage>
        <taxon>Eukaryota</taxon>
        <taxon>Metazoa</taxon>
        <taxon>Chordata</taxon>
        <taxon>Craniata</taxon>
        <taxon>Vertebrata</taxon>
        <taxon>Euteleostomi</taxon>
        <taxon>Actinopterygii</taxon>
        <taxon>Neopterygii</taxon>
        <taxon>Teleostei</taxon>
        <taxon>Neoteleostei</taxon>
        <taxon>Acanthomorphata</taxon>
        <taxon>Eupercaria</taxon>
        <taxon>Tetraodontiformes</taxon>
        <taxon>Tetradontoidea</taxon>
        <taxon>Tetraodontidae</taxon>
        <taxon>Tetraodon</taxon>
    </lineage>
</organism>
<name>Q76IM3_TETNG</name>
<feature type="domain" description="Reverse transcriptase" evidence="2">
    <location>
        <begin position="506"/>
        <end position="776"/>
    </location>
</feature>
<feature type="chain" id="PRO_5004286375" evidence="1">
    <location>
        <begin position="18"/>
        <end position="1302"/>
    </location>
</feature>
<dbReference type="CDD" id="cd09076">
    <property type="entry name" value="L1-EN"/>
    <property type="match status" value="1"/>
</dbReference>
<dbReference type="SUPFAM" id="SSF56672">
    <property type="entry name" value="DNA/RNA polymerases"/>
    <property type="match status" value="1"/>
</dbReference>
<dbReference type="Pfam" id="PF00078">
    <property type="entry name" value="RVT_1"/>
    <property type="match status" value="1"/>
</dbReference>
<dbReference type="InterPro" id="IPR026960">
    <property type="entry name" value="RVT-Znf"/>
</dbReference>